<evidence type="ECO:0000313" key="7">
    <source>
        <dbReference type="Proteomes" id="UP000820818"/>
    </source>
</evidence>
<evidence type="ECO:0000313" key="6">
    <source>
        <dbReference type="EMBL" id="KAI9561369.1"/>
    </source>
</evidence>
<comment type="caution">
    <text evidence="6">The sequence shown here is derived from an EMBL/GenBank/DDBJ whole genome shotgun (WGS) entry which is preliminary data.</text>
</comment>
<dbReference type="PANTHER" id="PTHR12226">
    <property type="entry name" value="MANNOSE-P-DOLICHOL UTILIZATION DEFECT 1 LEC35 -RELATED"/>
    <property type="match status" value="1"/>
</dbReference>
<evidence type="ECO:0000256" key="3">
    <source>
        <dbReference type="ARBA" id="ARBA00022989"/>
    </source>
</evidence>
<organism evidence="6 7">
    <name type="scientific">Daphnia sinensis</name>
    <dbReference type="NCBI Taxonomy" id="1820382"/>
    <lineage>
        <taxon>Eukaryota</taxon>
        <taxon>Metazoa</taxon>
        <taxon>Ecdysozoa</taxon>
        <taxon>Arthropoda</taxon>
        <taxon>Crustacea</taxon>
        <taxon>Branchiopoda</taxon>
        <taxon>Diplostraca</taxon>
        <taxon>Cladocera</taxon>
        <taxon>Anomopoda</taxon>
        <taxon>Daphniidae</taxon>
        <taxon>Daphnia</taxon>
        <taxon>Daphnia similis group</taxon>
    </lineage>
</organism>
<evidence type="ECO:0000256" key="2">
    <source>
        <dbReference type="ARBA" id="ARBA00022692"/>
    </source>
</evidence>
<dbReference type="AlphaFoldDB" id="A0AAD5KXD1"/>
<evidence type="ECO:0000256" key="4">
    <source>
        <dbReference type="ARBA" id="ARBA00023136"/>
    </source>
</evidence>
<feature type="transmembrane region" description="Helical" evidence="5">
    <location>
        <begin position="6"/>
        <end position="25"/>
    </location>
</feature>
<reference evidence="6 7" key="1">
    <citation type="submission" date="2022-05" db="EMBL/GenBank/DDBJ databases">
        <title>A multi-omics perspective on studying reproductive biology in Daphnia sinensis.</title>
        <authorList>
            <person name="Jia J."/>
        </authorList>
    </citation>
    <scope>NUCLEOTIDE SEQUENCE [LARGE SCALE GENOMIC DNA]</scope>
    <source>
        <strain evidence="6 7">WSL</strain>
    </source>
</reference>
<keyword evidence="4 5" id="KW-0472">Membrane</keyword>
<dbReference type="PANTHER" id="PTHR12226:SF3">
    <property type="entry name" value="SOLUTE CARRIER FAMILY 66 MEMBER 3"/>
    <property type="match status" value="1"/>
</dbReference>
<sequence>MVELYSLSVAFANISTIVLCIVLKIPQIISLVSSKNTTGLSLPGTLLELTSFTIGLCYSVSSGYALSSYLEYPFLVGQDLLLLALVLHYSKLIGPTWFAILGAYAAIVYSLTTGMFPNGLLITLMSLCTPISAASKLAQLRTMHVTQNSKSVSVLTWSIAAYTCITRIFTTLDRGFDAPLLSNYSVSLILNLAIISLAWKLRRPGKQEKKTHNE</sequence>
<evidence type="ECO:0000256" key="5">
    <source>
        <dbReference type="SAM" id="Phobius"/>
    </source>
</evidence>
<keyword evidence="2 5" id="KW-0812">Transmembrane</keyword>
<name>A0AAD5KXD1_9CRUS</name>
<evidence type="ECO:0008006" key="8">
    <source>
        <dbReference type="Google" id="ProtNLM"/>
    </source>
</evidence>
<dbReference type="Gene3D" id="1.20.1280.290">
    <property type="match status" value="1"/>
</dbReference>
<feature type="transmembrane region" description="Helical" evidence="5">
    <location>
        <begin position="181"/>
        <end position="201"/>
    </location>
</feature>
<feature type="transmembrane region" description="Helical" evidence="5">
    <location>
        <begin position="46"/>
        <end position="66"/>
    </location>
</feature>
<accession>A0AAD5KXD1</accession>
<feature type="transmembrane region" description="Helical" evidence="5">
    <location>
        <begin position="152"/>
        <end position="169"/>
    </location>
</feature>
<dbReference type="Pfam" id="PF04193">
    <property type="entry name" value="PQ-loop"/>
    <property type="match status" value="1"/>
</dbReference>
<feature type="transmembrane region" description="Helical" evidence="5">
    <location>
        <begin position="72"/>
        <end position="90"/>
    </location>
</feature>
<evidence type="ECO:0000256" key="1">
    <source>
        <dbReference type="ARBA" id="ARBA00004141"/>
    </source>
</evidence>
<protein>
    <recommendedName>
        <fullName evidence="8">Solute carrier family 66 member 3</fullName>
    </recommendedName>
</protein>
<keyword evidence="3 5" id="KW-1133">Transmembrane helix</keyword>
<keyword evidence="7" id="KW-1185">Reference proteome</keyword>
<dbReference type="Proteomes" id="UP000820818">
    <property type="component" value="Linkage Group LG3"/>
</dbReference>
<dbReference type="EMBL" id="WJBH02000003">
    <property type="protein sequence ID" value="KAI9561369.1"/>
    <property type="molecule type" value="Genomic_DNA"/>
</dbReference>
<comment type="subcellular location">
    <subcellularLocation>
        <location evidence="1">Membrane</location>
        <topology evidence="1">Multi-pass membrane protein</topology>
    </subcellularLocation>
</comment>
<dbReference type="GO" id="GO:0016020">
    <property type="term" value="C:membrane"/>
    <property type="evidence" value="ECO:0007669"/>
    <property type="project" value="UniProtKB-SubCell"/>
</dbReference>
<proteinExistence type="predicted"/>
<dbReference type="SMART" id="SM00679">
    <property type="entry name" value="CTNS"/>
    <property type="match status" value="1"/>
</dbReference>
<feature type="transmembrane region" description="Helical" evidence="5">
    <location>
        <begin position="122"/>
        <end position="140"/>
    </location>
</feature>
<dbReference type="InterPro" id="IPR006603">
    <property type="entry name" value="PQ-loop_rpt"/>
</dbReference>
<dbReference type="InterPro" id="IPR016817">
    <property type="entry name" value="MannP-dilichol_defect-1"/>
</dbReference>
<gene>
    <name evidence="6" type="ORF">GHT06_012326</name>
</gene>